<dbReference type="EMBL" id="CAJVPZ010032396">
    <property type="protein sequence ID" value="CAG8741806.1"/>
    <property type="molecule type" value="Genomic_DNA"/>
</dbReference>
<gene>
    <name evidence="1" type="ORF">RFULGI_LOCUS12927</name>
</gene>
<sequence length="114" mass="12611">PVAAASEVFRELRTQTLNENPLENVGIFPIYLFEQLRKIAMEISEGCKDIYKCCGGLEPCFKQHICCGKDVGTIGCKMVYECCNKDVESRGCEYAHKCCGQEIGSPGCTDVCKN</sequence>
<keyword evidence="2" id="KW-1185">Reference proteome</keyword>
<protein>
    <submittedName>
        <fullName evidence="1">13141_t:CDS:1</fullName>
    </submittedName>
</protein>
<dbReference type="Proteomes" id="UP000789396">
    <property type="component" value="Unassembled WGS sequence"/>
</dbReference>
<organism evidence="1 2">
    <name type="scientific">Racocetra fulgida</name>
    <dbReference type="NCBI Taxonomy" id="60492"/>
    <lineage>
        <taxon>Eukaryota</taxon>
        <taxon>Fungi</taxon>
        <taxon>Fungi incertae sedis</taxon>
        <taxon>Mucoromycota</taxon>
        <taxon>Glomeromycotina</taxon>
        <taxon>Glomeromycetes</taxon>
        <taxon>Diversisporales</taxon>
        <taxon>Gigasporaceae</taxon>
        <taxon>Racocetra</taxon>
    </lineage>
</organism>
<dbReference type="AlphaFoldDB" id="A0A9N9IL43"/>
<reference evidence="1" key="1">
    <citation type="submission" date="2021-06" db="EMBL/GenBank/DDBJ databases">
        <authorList>
            <person name="Kallberg Y."/>
            <person name="Tangrot J."/>
            <person name="Rosling A."/>
        </authorList>
    </citation>
    <scope>NUCLEOTIDE SEQUENCE</scope>
    <source>
        <strain evidence="1">IN212</strain>
    </source>
</reference>
<name>A0A9N9IL43_9GLOM</name>
<feature type="non-terminal residue" evidence="1">
    <location>
        <position position="114"/>
    </location>
</feature>
<proteinExistence type="predicted"/>
<comment type="caution">
    <text evidence="1">The sequence shown here is derived from an EMBL/GenBank/DDBJ whole genome shotgun (WGS) entry which is preliminary data.</text>
</comment>
<evidence type="ECO:0000313" key="2">
    <source>
        <dbReference type="Proteomes" id="UP000789396"/>
    </source>
</evidence>
<feature type="non-terminal residue" evidence="1">
    <location>
        <position position="1"/>
    </location>
</feature>
<accession>A0A9N9IL43</accession>
<evidence type="ECO:0000313" key="1">
    <source>
        <dbReference type="EMBL" id="CAG8741806.1"/>
    </source>
</evidence>